<feature type="non-terminal residue" evidence="1">
    <location>
        <position position="1"/>
    </location>
</feature>
<evidence type="ECO:0000313" key="1">
    <source>
        <dbReference type="EMBL" id="CAG8550124.1"/>
    </source>
</evidence>
<protein>
    <submittedName>
        <fullName evidence="1">7678_t:CDS:1</fullName>
    </submittedName>
</protein>
<comment type="caution">
    <text evidence="1">The sequence shown here is derived from an EMBL/GenBank/DDBJ whole genome shotgun (WGS) entry which is preliminary data.</text>
</comment>
<evidence type="ECO:0000313" key="2">
    <source>
        <dbReference type="Proteomes" id="UP000789702"/>
    </source>
</evidence>
<accession>A0ACA9LUD9</accession>
<dbReference type="Proteomes" id="UP000789702">
    <property type="component" value="Unassembled WGS sequence"/>
</dbReference>
<proteinExistence type="predicted"/>
<name>A0ACA9LUD9_9GLOM</name>
<dbReference type="EMBL" id="CAJVPU010005599">
    <property type="protein sequence ID" value="CAG8550124.1"/>
    <property type="molecule type" value="Genomic_DNA"/>
</dbReference>
<keyword evidence="2" id="KW-1185">Reference proteome</keyword>
<organism evidence="1 2">
    <name type="scientific">Dentiscutata heterogama</name>
    <dbReference type="NCBI Taxonomy" id="1316150"/>
    <lineage>
        <taxon>Eukaryota</taxon>
        <taxon>Fungi</taxon>
        <taxon>Fungi incertae sedis</taxon>
        <taxon>Mucoromycota</taxon>
        <taxon>Glomeromycotina</taxon>
        <taxon>Glomeromycetes</taxon>
        <taxon>Diversisporales</taxon>
        <taxon>Gigasporaceae</taxon>
        <taxon>Dentiscutata</taxon>
    </lineage>
</organism>
<sequence length="587" mass="69168">GKSLLMERMSNFLLNKILLRRRVKIPVMEVEDDNDLIECADKYLVDKVKGKIIEKKKQNAIDIKKNEISKTEKPKEGESSSATDVNNETKTYSGFVYGGLWYNSFSEDSFHTPKFKISNFRAHQINKAFFPPTYNESTKSYECISKLDYSELQTRASHTTILEQASGFGAIATLLFNVAVYGVTSQLSLRNTCILDDLLIFTFSLVPIFSCTVLTRSISSFFSHDKDIIVEEIKNYGFRLRESKRIIEQYKFVFLDVVTNEHATRLLCQQNLYLKAYSRKNEENKTALNFIKNFQKLYLNKIFLRELFFEKLYLEKKSDHCLKKLFSRKLKRSDLKEPDNLNDLFLDIFEDCMKSNDDNEDCMKSNDDNEDCMKSNDDNEKFEKNLEDCIIDIKDHKIYKRILGKDTIAEKLIEHACVYMNILEAGIFQYLTYSHRSAKKEKIYKNDKLVVNWVIIPAFSEINVNVSDKITKMNTEEEFLEEILEEILKNNEKGIHEKKNKEDENNEDEILKNYEEVTRDIKKEIESILDTFEKEIERIREKIKEDIIKEGYIINVKSIKEVKRRFTEYIVYIKFIEIMLNINSKFK</sequence>
<reference evidence="1" key="1">
    <citation type="submission" date="2021-06" db="EMBL/GenBank/DDBJ databases">
        <authorList>
            <person name="Kallberg Y."/>
            <person name="Tangrot J."/>
            <person name="Rosling A."/>
        </authorList>
    </citation>
    <scope>NUCLEOTIDE SEQUENCE</scope>
    <source>
        <strain evidence="1">IL203A</strain>
    </source>
</reference>
<gene>
    <name evidence="1" type="ORF">DHETER_LOCUS5189</name>
</gene>